<feature type="region of interest" description="Disordered" evidence="1">
    <location>
        <begin position="75"/>
        <end position="154"/>
    </location>
</feature>
<dbReference type="InterPro" id="IPR003615">
    <property type="entry name" value="HNH_nuc"/>
</dbReference>
<proteinExistence type="predicted"/>
<protein>
    <recommendedName>
        <fullName evidence="2">HNH nuclease domain-containing protein</fullName>
    </recommendedName>
</protein>
<comment type="caution">
    <text evidence="3">The sequence shown here is derived from an EMBL/GenBank/DDBJ whole genome shotgun (WGS) entry which is preliminary data.</text>
</comment>
<dbReference type="EMBL" id="MSFM01000003">
    <property type="protein sequence ID" value="PKY06148.1"/>
    <property type="molecule type" value="Genomic_DNA"/>
</dbReference>
<dbReference type="Proteomes" id="UP000234254">
    <property type="component" value="Unassembled WGS sequence"/>
</dbReference>
<dbReference type="OrthoDB" id="5416097at2759"/>
<dbReference type="RefSeq" id="XP_024694742.1">
    <property type="nucleotide sequence ID" value="XM_024836716.1"/>
</dbReference>
<keyword evidence="4" id="KW-1185">Reference proteome</keyword>
<dbReference type="VEuPathDB" id="FungiDB:P168DRAFT_288110"/>
<dbReference type="GeneID" id="36544240"/>
<feature type="compositionally biased region" description="Low complexity" evidence="1">
    <location>
        <begin position="121"/>
        <end position="133"/>
    </location>
</feature>
<evidence type="ECO:0000313" key="4">
    <source>
        <dbReference type="Proteomes" id="UP000234254"/>
    </source>
</evidence>
<feature type="compositionally biased region" description="Basic and acidic residues" evidence="1">
    <location>
        <begin position="85"/>
        <end position="97"/>
    </location>
</feature>
<feature type="compositionally biased region" description="Polar residues" evidence="1">
    <location>
        <begin position="75"/>
        <end position="84"/>
    </location>
</feature>
<evidence type="ECO:0000256" key="1">
    <source>
        <dbReference type="SAM" id="MobiDB-lite"/>
    </source>
</evidence>
<accession>A0A2I1D8G9</accession>
<reference evidence="3" key="1">
    <citation type="submission" date="2016-12" db="EMBL/GenBank/DDBJ databases">
        <title>The genomes of Aspergillus section Nigri reveals drivers in fungal speciation.</title>
        <authorList>
            <consortium name="DOE Joint Genome Institute"/>
            <person name="Vesth T.C."/>
            <person name="Nybo J."/>
            <person name="Theobald S."/>
            <person name="Brandl J."/>
            <person name="Frisvad J.C."/>
            <person name="Nielsen K.F."/>
            <person name="Lyhne E.K."/>
            <person name="Kogle M.E."/>
            <person name="Kuo A."/>
            <person name="Riley R."/>
            <person name="Clum A."/>
            <person name="Nolan M."/>
            <person name="Lipzen A."/>
            <person name="Salamov A."/>
            <person name="Henrissat B."/>
            <person name="Wiebenga A."/>
            <person name="De vries R.P."/>
            <person name="Grigoriev I.V."/>
            <person name="Mortensen U.H."/>
            <person name="Andersen M.R."/>
            <person name="Baker S.E."/>
        </authorList>
    </citation>
    <scope>NUCLEOTIDE SEQUENCE</scope>
    <source>
        <strain evidence="3">IBT 28561</strain>
    </source>
</reference>
<dbReference type="Pfam" id="PF13391">
    <property type="entry name" value="HNH_2"/>
    <property type="match status" value="1"/>
</dbReference>
<name>A0A2I1D8G9_ASPC2</name>
<evidence type="ECO:0000313" key="3">
    <source>
        <dbReference type="EMBL" id="PKY06148.1"/>
    </source>
</evidence>
<feature type="domain" description="HNH nuclease" evidence="2">
    <location>
        <begin position="164"/>
        <end position="245"/>
    </location>
</feature>
<evidence type="ECO:0000259" key="2">
    <source>
        <dbReference type="Pfam" id="PF13391"/>
    </source>
</evidence>
<organism evidence="3 4">
    <name type="scientific">Aspergillus campestris (strain IBT 28561)</name>
    <dbReference type="NCBI Taxonomy" id="1392248"/>
    <lineage>
        <taxon>Eukaryota</taxon>
        <taxon>Fungi</taxon>
        <taxon>Dikarya</taxon>
        <taxon>Ascomycota</taxon>
        <taxon>Pezizomycotina</taxon>
        <taxon>Eurotiomycetes</taxon>
        <taxon>Eurotiomycetidae</taxon>
        <taxon>Eurotiales</taxon>
        <taxon>Aspergillaceae</taxon>
        <taxon>Aspergillus</taxon>
        <taxon>Aspergillus subgen. Circumdati</taxon>
    </lineage>
</organism>
<gene>
    <name evidence="3" type="ORF">P168DRAFT_288110</name>
</gene>
<sequence length="377" mass="41893">MDIAPEFLDARRLALVEQLDTLVAPTKIGINTSTWACLWLSDIGKLQKLVDLAKSAGSEGLNGVVSQLTHPDVTSTIRNWSTTSRPRDEDNSKKRGSDGMASPQPLTQTKIPRLSKAEPDVTTGTGTSSSVSTPPVKQGSESPAKRARSRNARKACLERDQETCVITKAGEPLEVAHIYPYSLGQREADPSQFMFWRTLGWFWTDEKIQAWKSAVLGPQGTETCSNMLCLGSNVHGLWGMARFSLKPIEISEDKKTLKVKFFWLPNFCFSRHVPMTACPKVPQDPRCGPKNTKLWDCDTEKIIESGEEIILRTDDPEVRPLPSVELLEMQWILNRVNAISGAADIPEDELDPDRELLFGKIPEEGLLDEDSSEDELS</sequence>
<dbReference type="AlphaFoldDB" id="A0A2I1D8G9"/>